<comment type="caution">
    <text evidence="1">The sequence shown here is derived from an EMBL/GenBank/DDBJ whole genome shotgun (WGS) entry which is preliminary data.</text>
</comment>
<accession>A0A0F9H1C3</accession>
<dbReference type="AlphaFoldDB" id="A0A0F9H1C3"/>
<proteinExistence type="predicted"/>
<gene>
    <name evidence="1" type="ORF">LCGC14_1760050</name>
</gene>
<organism evidence="1">
    <name type="scientific">marine sediment metagenome</name>
    <dbReference type="NCBI Taxonomy" id="412755"/>
    <lineage>
        <taxon>unclassified sequences</taxon>
        <taxon>metagenomes</taxon>
        <taxon>ecological metagenomes</taxon>
    </lineage>
</organism>
<reference evidence="1" key="1">
    <citation type="journal article" date="2015" name="Nature">
        <title>Complex archaea that bridge the gap between prokaryotes and eukaryotes.</title>
        <authorList>
            <person name="Spang A."/>
            <person name="Saw J.H."/>
            <person name="Jorgensen S.L."/>
            <person name="Zaremba-Niedzwiedzka K."/>
            <person name="Martijn J."/>
            <person name="Lind A.E."/>
            <person name="van Eijk R."/>
            <person name="Schleper C."/>
            <person name="Guy L."/>
            <person name="Ettema T.J."/>
        </authorList>
    </citation>
    <scope>NUCLEOTIDE SEQUENCE</scope>
</reference>
<name>A0A0F9H1C3_9ZZZZ</name>
<sequence>MSNHGRCIYCQTDFTWDGERHTDPHFCSEEHQIAFMVRKKRLMLLFFPELFLVTQATREAVGYGLAWDNEREENEAMDEYLPGDWEL</sequence>
<dbReference type="EMBL" id="LAZR01016359">
    <property type="protein sequence ID" value="KKM04855.1"/>
    <property type="molecule type" value="Genomic_DNA"/>
</dbReference>
<evidence type="ECO:0000313" key="1">
    <source>
        <dbReference type="EMBL" id="KKM04855.1"/>
    </source>
</evidence>
<protein>
    <submittedName>
        <fullName evidence="1">Uncharacterized protein</fullName>
    </submittedName>
</protein>